<evidence type="ECO:0000313" key="2">
    <source>
        <dbReference type="Proteomes" id="UP001060215"/>
    </source>
</evidence>
<sequence>MPRKHHSHRREHHPLPNTPTEKHPCCNTHRRKHHPLPTENTPAHAHSANQPPTPTSHSPHHHHRKPSWSTTVSPLQNNIHTTHRTTCSLLKDHTSPQLLLRHHPLQIQNLTHQQVFFLLQIFF</sequence>
<name>A0ACC0FHM2_9ERIC</name>
<comment type="caution">
    <text evidence="1">The sequence shown here is derived from an EMBL/GenBank/DDBJ whole genome shotgun (WGS) entry which is preliminary data.</text>
</comment>
<accession>A0ACC0FHM2</accession>
<gene>
    <name evidence="1" type="ORF">LOK49_LG13G02955</name>
</gene>
<reference evidence="1 2" key="1">
    <citation type="journal article" date="2022" name="Plant J.">
        <title>Chromosome-level genome of Camellia lanceoleosa provides a valuable resource for understanding genome evolution and self-incompatibility.</title>
        <authorList>
            <person name="Gong W."/>
            <person name="Xiao S."/>
            <person name="Wang L."/>
            <person name="Liao Z."/>
            <person name="Chang Y."/>
            <person name="Mo W."/>
            <person name="Hu G."/>
            <person name="Li W."/>
            <person name="Zhao G."/>
            <person name="Zhu H."/>
            <person name="Hu X."/>
            <person name="Ji K."/>
            <person name="Xiang X."/>
            <person name="Song Q."/>
            <person name="Yuan D."/>
            <person name="Jin S."/>
            <person name="Zhang L."/>
        </authorList>
    </citation>
    <scope>NUCLEOTIDE SEQUENCE [LARGE SCALE GENOMIC DNA]</scope>
    <source>
        <strain evidence="1">SQ_2022a</strain>
    </source>
</reference>
<proteinExistence type="predicted"/>
<keyword evidence="2" id="KW-1185">Reference proteome</keyword>
<dbReference type="Proteomes" id="UP001060215">
    <property type="component" value="Chromosome 14"/>
</dbReference>
<protein>
    <submittedName>
        <fullName evidence="1">Uncharacterized protein</fullName>
    </submittedName>
</protein>
<evidence type="ECO:0000313" key="1">
    <source>
        <dbReference type="EMBL" id="KAI7988034.1"/>
    </source>
</evidence>
<dbReference type="EMBL" id="CM045771">
    <property type="protein sequence ID" value="KAI7988034.1"/>
    <property type="molecule type" value="Genomic_DNA"/>
</dbReference>
<organism evidence="1 2">
    <name type="scientific">Camellia lanceoleosa</name>
    <dbReference type="NCBI Taxonomy" id="1840588"/>
    <lineage>
        <taxon>Eukaryota</taxon>
        <taxon>Viridiplantae</taxon>
        <taxon>Streptophyta</taxon>
        <taxon>Embryophyta</taxon>
        <taxon>Tracheophyta</taxon>
        <taxon>Spermatophyta</taxon>
        <taxon>Magnoliopsida</taxon>
        <taxon>eudicotyledons</taxon>
        <taxon>Gunneridae</taxon>
        <taxon>Pentapetalae</taxon>
        <taxon>asterids</taxon>
        <taxon>Ericales</taxon>
        <taxon>Theaceae</taxon>
        <taxon>Camellia</taxon>
    </lineage>
</organism>